<feature type="compositionally biased region" description="Polar residues" evidence="2">
    <location>
        <begin position="4150"/>
        <end position="4165"/>
    </location>
</feature>
<dbReference type="PROSITE" id="PS00108">
    <property type="entry name" value="PROTEIN_KINASE_ST"/>
    <property type="match status" value="1"/>
</dbReference>
<dbReference type="PANTHER" id="PTHR44329:SF214">
    <property type="entry name" value="PROTEIN KINASE DOMAIN-CONTAINING PROTEIN"/>
    <property type="match status" value="1"/>
</dbReference>
<dbReference type="EMBL" id="LSRX01000426">
    <property type="protein sequence ID" value="OLP97636.1"/>
    <property type="molecule type" value="Genomic_DNA"/>
</dbReference>
<sequence>MAAVHVSLPSEVNSLYGPVTTTEDCDTTTSADIHFPEKLPPVVRRVSSNNLSVTSSWGVSSVASTEKCRELARKAEECFWKLKHEDIELERVLSTTLKSCVQLGRWNGTRVVMKTLLQPADSWDPDAAMHGTNVALTDELLHEVETLSAIRHPAAGQRTAEALPSTTDCVKRCLNVLHQGHKEKQRAGGDLENFYKLKRQKHQVPAWHPNVARVAQWACAVARALSFLHERTEPIVHRDLKPMNLLLTKHLDVKVADLGISRVLEAAGARDGYTMTGGVGTLRYMAPEVRDPSQGSLKASHLRGEPDELAAFGRAGTFAEVVGVQEISLDRPSIKSQLRHGIVGSTSDMPMTTGEESHSASDFYPLRTNDNTAIWANLRALDSTGRKIASSHMPGGNRRPLMLVPHWGGRTRKEKPVDNPYTAQNPCLVKKLGAGPSILGFYRRPEHLQRGTVTTATDPDASELCAEIDSFLRGASISNNPVAGITKRLLSTARIQIHTDWYGHLLSHLLFQDEKGTQQSSRRTQCCLVDSLRSLGAKVPYLEDGPCSIRQGNVWLEKLRKSIRPSSWKELLQKPGKYILAYEQHFVSARHQEDEVLINMGGRTHEFESLQLMRQDRGIRRHPATGKLCVDNTRLDHVFELVDHVEQAVVADYSGGKLVEEAAVDFEEVWNQLQLQREETNDVILRHPQPQRIANDPNPDTVSNTDSEEDGFWDLRPDWLERFRARRQQSENRLLMPRQTDLSHKVQEYKGGAMTDELLAVLPGFYFSFDYLKMLASASKTMLRAVRDRRHWQDKLVTMNTDEFQLSWKLRWMMEAYLSARTVIINVRQLTMFTMFPRSMLLEWTATNILGGPRPAAAFPSMTGTGFESTGPLMGNAVFDIILPHNTVGMFIRDRDWCDLRYRTQAFCRLDSIFENAQASFGLGDLPSQPYLSTRTIRFQPETTHRISLCWHPRMFQISLDGVSIATARAREGAPAAPCALAKLSVWVYARPTPNFVLLQYRPALCSVDDNATIRCVICNREHGLHLPRWCVCPRCDTWVCSAHAIQMPARMCPRCPNQLINYVGGSSEMDEPYTNAVNYFYSKQFFHTPHNKHEAVVLKVMDDHLEFLTMYPLALELLPDPRYKSSMAKRLWERVMYRARAIIDFLTQKKHYMLFLFLHAESRRSGTGSRDNLQHLPHPNDFHGAEHDWAMLALVHAVEIHVDLAWQQKQSSFAAAAMAKPSAPGQVAWQDVSGGSVVSQLEFFWQNDMTFTAFANEAWKDFSGGATQTHRSTENLLLSAQELRAMPMEAIFNISHYDGSVERLTEGSGGSHLSADTAAYSENLDVAGGATNNRPGPVLFPELLRFLPAYYFCPEYLATLAACSRTMKQQVLDRNHWIGCHLDLERPELLRDQQALRAMSRWWMTARTVNLSQHQLTQLDTVPQNCLLRWKAFDFPSQDDRSEGYRAVHSLLGSARFRVILPDHVRTLRIGVENPNGPEAVSMNIHELFTERMCMSFCLVPLQRARGSRYVPLSREVLQPRASNEVMLMWDRRFFAVNLNGFNLGPVRLDLDAAPGPPSQALPFIWTVSARRAPRNEEVAITPLLSPVMPGAECLCRICCNHNSSNDGWLGLACVQAPRLLLDLVPQDFAILPAAQPDCSLLSCMHEHDRDKRISFLSETHVYYVDGVPMSISVTGLVHKFAETFDADVASANMQRSSRWPRPEYSSVQSDGVLLPMTAAEIKHMWLRNATDAAHRGTWMHLQIEVLMNGGFVAGHWPELKLFGAQFGRMHRLRGRASDNSLVLFDWKRTRNLRTKYTNKFRNMKLPLSHIPDCAGWHYRLQLNTYKYILERYYGYVVSAMYVVCLHPDNMETGPFIDEVPNMSHDVAALLTANADGKDVPWQDVSGGSDPDAGASQTSFNARLDAELAEMDVAESPFDRPTQENEALALALNEHGSDYQNSLALAIPSRDLPADAVSNAKKRRMMPGASKSCADFESLFDLTAKSCSASLSTCPTVEEHLPVGSVKEHAKRLIEYIRVRQPTWPEDMVRLAASAINVYRTRLTDIFVRDFVSLIWIIEGGRYIRAHRGVCYLYHTDGAFDPYNGVPPESTFFRLKKSLLRLEGLFRRMSPATDRSDAAIHREIVRLLSECNNVREFLESCEDTAVMADTTAMRRRGRAEQEAEAAPSAGWPEKTAYMLAKVLAPLQKDLLEERRLLHFVIQWCDTPSERQAGCAYQDISVVYDVSSTEHVKLLRPSPENNLYVRIPHPLQPHLPDPVLHDAKLRLEKFVKQTFWCNQQYYKATLAAIGLAKRGENIDRCFIGESAGGTGQSLFSSHLAAVYSQNHAFIDPNLFHNEEEMRKQLEQFAHCWIITAQEAPETHRHFQQDLYKKFMSADDLAGRKPYGFVAKMMRVTGFKRFETNKIMTFRNVMETNFNSIYRRCLVWKPQPIFVDSTSFGDAYKDPDADGIFQKDPTLRSFLESGPAIAAALIQQHGFESHYSRQECVQMIEDYALSGFTERKVREACGLRPPEDQNREPTAMNPHGNLAAILKRNEDDSAQGEILTTPVEKANAAAVKFFMKNEKASVSKAWWLRFAKAKLGCDKDIFDDLVASNIFLPVDPKSEPENFIPTIPCAKYFEDVFTVGYESEATVVRERLNARKLWDTLKLPMSEGKLLLQKVLNGGSPPQQLANNTFVQELQQASLFCRWAAATMLKDTAWPSLVEMKERPDVSVLTYFWNIAEDLVLDAWLRKVKSLQSKHTSLHFDGIRVDKDIAQPDVEAFCTSCSDAILEETGLVVHIRAKERYTFHALLTQVSDSKAAECPENLREPGNLKSGQKVLLHLATDGNPHCLAMEVLPGEQVRVTDVNASYTFSVQRLLCMLSEATDRKYIIFFHVNQKPAKNERDAKDKEYDLLLDTLAGGNEREHDEFVKDLELPFVDEKGEDDDSIEDDESVTRVGDKLLAALRNEVAAFLNMEPAQVASQVKKNGRALCPFCPRRSWETCRPGRVLEHVRQYHSERKQFVASGTKQLKIIIALHDHDQCRRQPLSDYLRRSACLLAASLDETISTKHMLIDKEIRLVFTSDGPQYWSLAAVQQAELRRVRNLYYTRAFGQLVFREMLMCSAKAGVSKYTSVCVVVTQRSLLMRCSTKEYRQFAVQVYALHARLLATFPGEINSLLPRHVNHWWPLVEDLFLSPRITSLEQELKAELVLHEEFEFVSMDATLRCCLPVMGQAHPRASREEKVVTCRGRTNAVLMLCATTTDEADVLVEAMATNLPASGLRQVRCVSVDNPSSRLWQSLRLICPNLQVLALDPIHLAMTCEYASSRKRTALTKTLRLILRKLTVHSPHCTDNTWGPVFRGDNCKALTREEEKARSQIEDRSMPLRKATALLENLDGSVPFFEGCEWTQALAAVAAVYRDDMDRVVPGPNRKVFQLLHSAAAAARTEWYLNNLRARHTSSKEMWTYEQWREWCEQLQGNARIEKASLQLHPQREEERAKVKEGHRLAGNKARVTFLWKKFCLDKVNPQFTGRRAGKTGSQRKAKTSAPSPPTVPETVGARWKECSSHAPGIPTDWLGRQLLQVTPEIFDEALGHVPNKESDLHANIGKAIERLEGRYKPPCRLLSDISPEERLSGKVVRVDALKAGKLVRLEYSLGGPTLLITAFAQMDEVHPVGAMRHFSVGWRWHYQEAEDLEDTLPSEQALGKGTPGDFPLRHPVRVPIKKQNTGYATTLQVDLEEKTSAKALNEKEEVGEKPADDHMLQQAETLMIREAVAGMSDPYKQKLYSEMLRSYDFLAGKEPRPCIAECPPKLQRSKAKRRIRLAHSARVVPRRADLALLRVHHGHTVLQKHMGKNKWQASSYRQDSRYWRGAYATAQPSPKREHSFPQYDQQRRATSNVPDSRQEPSSFGALTQEPSYVQLLQTGLNSARKAEQKVAGLQKAIESKKTQWSNYLADLKEAWLKESQRHVKNVAQLEEDLDKALRMQDMARAELRNIHQAVLSGQQARHVPRGDDTAGMWEAMVQNWQQEGSAAAPEAILQRALSGALSAPPASALGPPPGFPCDMRMHPAPGTGEIPASFHPEPREAAMPSVPSMPPPPAPPDSADVNMDGQGAYSAAAIRDPYQTSPSSHCLKTKAGTSPGARVNPYTDRRAGQAPSHAETPPPEQANSQTLASSLMTTRAMTPFGGKVGFIPNIDPQGRPTPAFIQDDEDELTSKPGPEDPGGVS</sequence>
<dbReference type="InterPro" id="IPR011009">
    <property type="entry name" value="Kinase-like_dom_sf"/>
</dbReference>
<dbReference type="PROSITE" id="PS50011">
    <property type="entry name" value="PROTEIN_KINASE_DOM"/>
    <property type="match status" value="1"/>
</dbReference>
<dbReference type="Gene3D" id="1.10.510.10">
    <property type="entry name" value="Transferase(Phosphotransferase) domain 1"/>
    <property type="match status" value="1"/>
</dbReference>
<keyword evidence="4" id="KW-0808">Transferase</keyword>
<dbReference type="GO" id="GO:0005524">
    <property type="term" value="F:ATP binding"/>
    <property type="evidence" value="ECO:0007669"/>
    <property type="project" value="InterPro"/>
</dbReference>
<dbReference type="OrthoDB" id="416102at2759"/>
<comment type="caution">
    <text evidence="4">The sequence shown here is derived from an EMBL/GenBank/DDBJ whole genome shotgun (WGS) entry which is preliminary data.</text>
</comment>
<reference evidence="4 5" key="1">
    <citation type="submission" date="2016-02" db="EMBL/GenBank/DDBJ databases">
        <title>Genome analysis of coral dinoflagellate symbionts highlights evolutionary adaptations to a symbiotic lifestyle.</title>
        <authorList>
            <person name="Aranda M."/>
            <person name="Li Y."/>
            <person name="Liew Y.J."/>
            <person name="Baumgarten S."/>
            <person name="Simakov O."/>
            <person name="Wilson M."/>
            <person name="Piel J."/>
            <person name="Ashoor H."/>
            <person name="Bougouffa S."/>
            <person name="Bajic V.B."/>
            <person name="Ryu T."/>
            <person name="Ravasi T."/>
            <person name="Bayer T."/>
            <person name="Micklem G."/>
            <person name="Kim H."/>
            <person name="Bhak J."/>
            <person name="Lajeunesse T.C."/>
            <person name="Voolstra C.R."/>
        </authorList>
    </citation>
    <scope>NUCLEOTIDE SEQUENCE [LARGE SCALE GENOMIC DNA]</scope>
    <source>
        <strain evidence="4 5">CCMP2467</strain>
    </source>
</reference>
<feature type="region of interest" description="Disordered" evidence="2">
    <location>
        <begin position="4107"/>
        <end position="4210"/>
    </location>
</feature>
<evidence type="ECO:0000256" key="2">
    <source>
        <dbReference type="SAM" id="MobiDB-lite"/>
    </source>
</evidence>
<keyword evidence="5" id="KW-1185">Reference proteome</keyword>
<feature type="coiled-coil region" evidence="1">
    <location>
        <begin position="3912"/>
        <end position="3975"/>
    </location>
</feature>
<dbReference type="Pfam" id="PF00069">
    <property type="entry name" value="Pkinase"/>
    <property type="match status" value="1"/>
</dbReference>
<evidence type="ECO:0000313" key="5">
    <source>
        <dbReference type="Proteomes" id="UP000186817"/>
    </source>
</evidence>
<feature type="region of interest" description="Disordered" evidence="2">
    <location>
        <begin position="3514"/>
        <end position="3539"/>
    </location>
</feature>
<feature type="compositionally biased region" description="Polar residues" evidence="2">
    <location>
        <begin position="3871"/>
        <end position="3893"/>
    </location>
</feature>
<dbReference type="Proteomes" id="UP000186817">
    <property type="component" value="Unassembled WGS sequence"/>
</dbReference>
<dbReference type="InterPro" id="IPR000719">
    <property type="entry name" value="Prot_kinase_dom"/>
</dbReference>
<dbReference type="GO" id="GO:0004674">
    <property type="term" value="F:protein serine/threonine kinase activity"/>
    <property type="evidence" value="ECO:0007669"/>
    <property type="project" value="TreeGrafter"/>
</dbReference>
<feature type="domain" description="Protein kinase" evidence="3">
    <location>
        <begin position="87"/>
        <end position="402"/>
    </location>
</feature>
<evidence type="ECO:0000256" key="1">
    <source>
        <dbReference type="SAM" id="Coils"/>
    </source>
</evidence>
<keyword evidence="4" id="KW-0675">Receptor</keyword>
<accession>A0A1Q9DR42</accession>
<feature type="compositionally biased region" description="Basic residues" evidence="2">
    <location>
        <begin position="3516"/>
        <end position="3527"/>
    </location>
</feature>
<feature type="region of interest" description="Disordered" evidence="2">
    <location>
        <begin position="4054"/>
        <end position="4093"/>
    </location>
</feature>
<evidence type="ECO:0000313" key="4">
    <source>
        <dbReference type="EMBL" id="OLP97636.1"/>
    </source>
</evidence>
<evidence type="ECO:0000259" key="3">
    <source>
        <dbReference type="PROSITE" id="PS50011"/>
    </source>
</evidence>
<feature type="compositionally biased region" description="Pro residues" evidence="2">
    <location>
        <begin position="4076"/>
        <end position="4085"/>
    </location>
</feature>
<dbReference type="SMART" id="SM00220">
    <property type="entry name" value="S_TKc"/>
    <property type="match status" value="1"/>
</dbReference>
<organism evidence="4 5">
    <name type="scientific">Symbiodinium microadriaticum</name>
    <name type="common">Dinoflagellate</name>
    <name type="synonym">Zooxanthella microadriatica</name>
    <dbReference type="NCBI Taxonomy" id="2951"/>
    <lineage>
        <taxon>Eukaryota</taxon>
        <taxon>Sar</taxon>
        <taxon>Alveolata</taxon>
        <taxon>Dinophyceae</taxon>
        <taxon>Suessiales</taxon>
        <taxon>Symbiodiniaceae</taxon>
        <taxon>Symbiodinium</taxon>
    </lineage>
</organism>
<dbReference type="InterPro" id="IPR051681">
    <property type="entry name" value="Ser/Thr_Kinases-Pseudokinases"/>
</dbReference>
<gene>
    <name evidence="4" type="ORF">AK812_SmicGene20010</name>
</gene>
<keyword evidence="1" id="KW-0175">Coiled coil</keyword>
<protein>
    <submittedName>
        <fullName evidence="4">Putative receptor-like protein kinase</fullName>
    </submittedName>
</protein>
<name>A0A1Q9DR42_SYMMI</name>
<keyword evidence="4" id="KW-0418">Kinase</keyword>
<dbReference type="SUPFAM" id="SSF56112">
    <property type="entry name" value="Protein kinase-like (PK-like)"/>
    <property type="match status" value="1"/>
</dbReference>
<dbReference type="InterPro" id="IPR008271">
    <property type="entry name" value="Ser/Thr_kinase_AS"/>
</dbReference>
<proteinExistence type="predicted"/>
<dbReference type="PANTHER" id="PTHR44329">
    <property type="entry name" value="SERINE/THREONINE-PROTEIN KINASE TNNI3K-RELATED"/>
    <property type="match status" value="1"/>
</dbReference>
<feature type="region of interest" description="Disordered" evidence="2">
    <location>
        <begin position="3857"/>
        <end position="3893"/>
    </location>
</feature>